<evidence type="ECO:0000256" key="7">
    <source>
        <dbReference type="SAM" id="Phobius"/>
    </source>
</evidence>
<feature type="transmembrane region" description="Helical" evidence="7">
    <location>
        <begin position="99"/>
        <end position="122"/>
    </location>
</feature>
<feature type="transmembrane region" description="Helical" evidence="7">
    <location>
        <begin position="20"/>
        <end position="39"/>
    </location>
</feature>
<evidence type="ECO:0000256" key="5">
    <source>
        <dbReference type="ARBA" id="ARBA00022989"/>
    </source>
</evidence>
<dbReference type="InterPro" id="IPR001463">
    <property type="entry name" value="Na/Ala_symport"/>
</dbReference>
<proteinExistence type="predicted"/>
<dbReference type="Gene3D" id="1.20.1740.10">
    <property type="entry name" value="Amino acid/polyamine transporter I"/>
    <property type="match status" value="1"/>
</dbReference>
<feature type="transmembrane region" description="Helical" evidence="7">
    <location>
        <begin position="149"/>
        <end position="168"/>
    </location>
</feature>
<keyword evidence="2" id="KW-0813">Transport</keyword>
<evidence type="ECO:0000256" key="1">
    <source>
        <dbReference type="ARBA" id="ARBA00004651"/>
    </source>
</evidence>
<dbReference type="PANTHER" id="PTHR30330">
    <property type="entry name" value="AGSS FAMILY TRANSPORTER, SODIUM-ALANINE"/>
    <property type="match status" value="1"/>
</dbReference>
<accession>A0A383CKG1</accession>
<dbReference type="EMBL" id="UINC01209552">
    <property type="protein sequence ID" value="SVE32611.1"/>
    <property type="molecule type" value="Genomic_DNA"/>
</dbReference>
<evidence type="ECO:0000256" key="3">
    <source>
        <dbReference type="ARBA" id="ARBA00022475"/>
    </source>
</evidence>
<feature type="transmembrane region" description="Helical" evidence="7">
    <location>
        <begin position="73"/>
        <end position="93"/>
    </location>
</feature>
<name>A0A383CKG1_9ZZZZ</name>
<keyword evidence="6 7" id="KW-0472">Membrane</keyword>
<keyword evidence="5 7" id="KW-1133">Transmembrane helix</keyword>
<comment type="subcellular location">
    <subcellularLocation>
        <location evidence="1">Cell membrane</location>
        <topology evidence="1">Multi-pass membrane protein</topology>
    </subcellularLocation>
</comment>
<organism evidence="8">
    <name type="scientific">marine metagenome</name>
    <dbReference type="NCBI Taxonomy" id="408172"/>
    <lineage>
        <taxon>unclassified sequences</taxon>
        <taxon>metagenomes</taxon>
        <taxon>ecological metagenomes</taxon>
    </lineage>
</organism>
<dbReference type="Pfam" id="PF01235">
    <property type="entry name" value="Na_Ala_symp"/>
    <property type="match status" value="1"/>
</dbReference>
<dbReference type="GO" id="GO:0005283">
    <property type="term" value="F:amino acid:sodium symporter activity"/>
    <property type="evidence" value="ECO:0007669"/>
    <property type="project" value="InterPro"/>
</dbReference>
<keyword evidence="4 7" id="KW-0812">Transmembrane</keyword>
<gene>
    <name evidence="8" type="ORF">METZ01_LOCUS485465</name>
</gene>
<dbReference type="GO" id="GO:0005886">
    <property type="term" value="C:plasma membrane"/>
    <property type="evidence" value="ECO:0007669"/>
    <property type="project" value="UniProtKB-SubCell"/>
</dbReference>
<dbReference type="PROSITE" id="PS00873">
    <property type="entry name" value="NA_ALANINE_SYMP"/>
    <property type="match status" value="1"/>
</dbReference>
<evidence type="ECO:0000256" key="6">
    <source>
        <dbReference type="ARBA" id="ARBA00023136"/>
    </source>
</evidence>
<keyword evidence="3" id="KW-1003">Cell membrane</keyword>
<dbReference type="PANTHER" id="PTHR30330:SF3">
    <property type="entry name" value="TRANSCRIPTIONAL REGULATOR, LRP FAMILY"/>
    <property type="match status" value="1"/>
</dbReference>
<evidence type="ECO:0000256" key="2">
    <source>
        <dbReference type="ARBA" id="ARBA00022448"/>
    </source>
</evidence>
<dbReference type="AlphaFoldDB" id="A0A383CKG1"/>
<protein>
    <recommendedName>
        <fullName evidence="9">Amino acid carrier protein</fullName>
    </recommendedName>
</protein>
<evidence type="ECO:0000313" key="8">
    <source>
        <dbReference type="EMBL" id="SVE32611.1"/>
    </source>
</evidence>
<feature type="non-terminal residue" evidence="8">
    <location>
        <position position="215"/>
    </location>
</feature>
<reference evidence="8" key="1">
    <citation type="submission" date="2018-05" db="EMBL/GenBank/DDBJ databases">
        <authorList>
            <person name="Lanie J.A."/>
            <person name="Ng W.-L."/>
            <person name="Kazmierczak K.M."/>
            <person name="Andrzejewski T.M."/>
            <person name="Davidsen T.M."/>
            <person name="Wayne K.J."/>
            <person name="Tettelin H."/>
            <person name="Glass J.I."/>
            <person name="Rusch D."/>
            <person name="Podicherti R."/>
            <person name="Tsui H.-C.T."/>
            <person name="Winkler M.E."/>
        </authorList>
    </citation>
    <scope>NUCLEOTIDE SEQUENCE</scope>
</reference>
<evidence type="ECO:0000256" key="4">
    <source>
        <dbReference type="ARBA" id="ARBA00022692"/>
    </source>
</evidence>
<sequence>MIEYIDSLLASFSGFMWGKPLLVLLFGGGIFFTFYCRFIPFRYVRHGINILQGKYDDLNDPGQINHFQALSSALASTVGMGNISGVAVAIHTGGPGALFWMWISAIVGMATKFFTCTLSILYRGTDENGEVQGGPMYVIKEGLPKSLHFLAYLFSIAGLFGCFALFQANQLTQIIQDQIFVPFGLFNHNPMMGKLMIGILLAGLISLVIFGGIRR</sequence>
<evidence type="ECO:0008006" key="9">
    <source>
        <dbReference type="Google" id="ProtNLM"/>
    </source>
</evidence>
<feature type="transmembrane region" description="Helical" evidence="7">
    <location>
        <begin position="195"/>
        <end position="213"/>
    </location>
</feature>
<dbReference type="PRINTS" id="PR00175">
    <property type="entry name" value="NAALASMPORT"/>
</dbReference>